<reference evidence="1 2" key="1">
    <citation type="submission" date="2019-04" db="EMBL/GenBank/DDBJ databases">
        <title>Fungal friends and foes A comparative genomics study of 23 Aspergillus species from section Flavi.</title>
        <authorList>
            <consortium name="DOE Joint Genome Institute"/>
            <person name="Kjaerbolling I."/>
            <person name="Vesth T.C."/>
            <person name="Frisvad J.C."/>
            <person name="Nybo J.L."/>
            <person name="Theobald S."/>
            <person name="Kildgaard S."/>
            <person name="Petersen T.I."/>
            <person name="Kuo A."/>
            <person name="Sato A."/>
            <person name="Lyhne E.K."/>
            <person name="Kogle M.E."/>
            <person name="Wiebenga A."/>
            <person name="Kun R.S."/>
            <person name="Lubbers R.J."/>
            <person name="Makela M.R."/>
            <person name="Barry K."/>
            <person name="Chovatia M."/>
            <person name="Clum A."/>
            <person name="Daum C."/>
            <person name="Haridas S."/>
            <person name="He G."/>
            <person name="LaButti K."/>
            <person name="Lipzen A."/>
            <person name="Mondo S."/>
            <person name="Pangilinan J."/>
            <person name="Riley R."/>
            <person name="Salamov A."/>
            <person name="Simmons B.A."/>
            <person name="Magnuson J.K."/>
            <person name="Henrissat B."/>
            <person name="Mortensen U.H."/>
            <person name="Larsen T.O."/>
            <person name="De vries R.P."/>
            <person name="Grigoriev I.V."/>
            <person name="Machida M."/>
            <person name="Baker S.E."/>
            <person name="Andersen M.R."/>
        </authorList>
    </citation>
    <scope>NUCLEOTIDE SEQUENCE [LARGE SCALE GENOMIC DNA]</scope>
    <source>
        <strain evidence="1 2">CBS 126849</strain>
    </source>
</reference>
<dbReference type="EMBL" id="ML733420">
    <property type="protein sequence ID" value="KAB8221413.1"/>
    <property type="molecule type" value="Genomic_DNA"/>
</dbReference>
<dbReference type="PROSITE" id="PS51257">
    <property type="entry name" value="PROKAR_LIPOPROTEIN"/>
    <property type="match status" value="1"/>
</dbReference>
<gene>
    <name evidence="1" type="ORF">BDV33DRAFT_170460</name>
</gene>
<evidence type="ECO:0000313" key="2">
    <source>
        <dbReference type="Proteomes" id="UP000326799"/>
    </source>
</evidence>
<keyword evidence="2" id="KW-1185">Reference proteome</keyword>
<accession>A0A5N6EX25</accession>
<sequence>MKCPRASPAIGTLLSCRPRFGRTGRWNELVSVAVQEMSSHVKIERVAWARFEVA</sequence>
<evidence type="ECO:0000313" key="1">
    <source>
        <dbReference type="EMBL" id="KAB8221413.1"/>
    </source>
</evidence>
<proteinExistence type="predicted"/>
<dbReference type="Proteomes" id="UP000326799">
    <property type="component" value="Unassembled WGS sequence"/>
</dbReference>
<protein>
    <submittedName>
        <fullName evidence="1">Uncharacterized protein</fullName>
    </submittedName>
</protein>
<dbReference type="AlphaFoldDB" id="A0A5N6EX25"/>
<organism evidence="1 2">
    <name type="scientific">Aspergillus novoparasiticus</name>
    <dbReference type="NCBI Taxonomy" id="986946"/>
    <lineage>
        <taxon>Eukaryota</taxon>
        <taxon>Fungi</taxon>
        <taxon>Dikarya</taxon>
        <taxon>Ascomycota</taxon>
        <taxon>Pezizomycotina</taxon>
        <taxon>Eurotiomycetes</taxon>
        <taxon>Eurotiomycetidae</taxon>
        <taxon>Eurotiales</taxon>
        <taxon>Aspergillaceae</taxon>
        <taxon>Aspergillus</taxon>
        <taxon>Aspergillus subgen. Circumdati</taxon>
    </lineage>
</organism>
<name>A0A5N6EX25_9EURO</name>